<dbReference type="InterPro" id="IPR030965">
    <property type="entry name" value="SagB-rel_DH_2"/>
</dbReference>
<dbReference type="CDD" id="cd02142">
    <property type="entry name" value="McbC_SagB-like_oxidoreductase"/>
    <property type="match status" value="1"/>
</dbReference>
<dbReference type="InterPro" id="IPR029479">
    <property type="entry name" value="Nitroreductase"/>
</dbReference>
<evidence type="ECO:0000259" key="1">
    <source>
        <dbReference type="Pfam" id="PF00881"/>
    </source>
</evidence>
<gene>
    <name evidence="2" type="ORF">EKL94_09675</name>
</gene>
<evidence type="ECO:0000313" key="3">
    <source>
        <dbReference type="Proteomes" id="UP000271705"/>
    </source>
</evidence>
<dbReference type="RefSeq" id="WP_126928922.1">
    <property type="nucleotide sequence ID" value="NZ_RXLZ01000023.1"/>
</dbReference>
<feature type="domain" description="Nitroreductase" evidence="1">
    <location>
        <begin position="177"/>
        <end position="366"/>
    </location>
</feature>
<evidence type="ECO:0000313" key="2">
    <source>
        <dbReference type="EMBL" id="RTQ89499.1"/>
    </source>
</evidence>
<dbReference type="Pfam" id="PF00881">
    <property type="entry name" value="Nitroreductase"/>
    <property type="match status" value="1"/>
</dbReference>
<dbReference type="EMBL" id="RXLZ01000023">
    <property type="protein sequence ID" value="RTQ89499.1"/>
    <property type="molecule type" value="Genomic_DNA"/>
</dbReference>
<dbReference type="InterPro" id="IPR052544">
    <property type="entry name" value="Bacteriocin_Proc_Enz"/>
</dbReference>
<comment type="caution">
    <text evidence="2">The sequence shown here is derived from an EMBL/GenBank/DDBJ whole genome shotgun (WGS) entry which is preliminary data.</text>
</comment>
<dbReference type="PANTHER" id="PTHR43745:SF2">
    <property type="entry name" value="NITROREDUCTASE MJ1384-RELATED"/>
    <property type="match status" value="1"/>
</dbReference>
<name>A0A431UIM4_STEMA</name>
<sequence>MQIRRCSIVMFEPRAEVALDLDLLLKGEAGLGTTMQWYALAAHLDAPLRVEAGDVALLGRIVPDAWVDAAHSNIGEADLDRLLHSGLLISDDAAHAGHRQRDQRVRDASWWPLSALAHRLGRWSGIDSAQQMREEKLVTAQDLRRRFGPPPPAVMPPATEPLVLPLPEDEPRDLLLARRATCRNFDTARSLPLRMLAQMFKRTVKAHAVVEPGEDMAFLKKHVPSGGGLHPLETYVIAVDVDGLAAGVYHYHALEHTLRPLPVDGTGLRGSVLTLLAGQDWFAAAPLHIIQVARFPRSFWKYRNHPKAYRAVLLDAGHLSQQWMLSATELGLAAYVTAAINEVDIEALLGLDGIDASPVMMCGLGWRAADQTTSEFDPLQRVWPG</sequence>
<reference evidence="2 3" key="1">
    <citation type="submission" date="2018-12" db="EMBL/GenBank/DDBJ databases">
        <authorList>
            <person name="Kartti S."/>
            <person name="Manni A."/>
            <person name="Chemao El Fihri M.W."/>
            <person name="Laamarti M."/>
            <person name="Temsamani L."/>
            <person name="El Jamali J.E."/>
            <person name="Ouadghiri M."/>
            <person name="Ibrahimi A."/>
            <person name="Filati-Maltouf A."/>
        </authorList>
    </citation>
    <scope>NUCLEOTIDE SEQUENCE [LARGE SCALE GENOMIC DNA]</scope>
    <source>
        <strain evidence="2 3">MDMC339</strain>
    </source>
</reference>
<dbReference type="InterPro" id="IPR020051">
    <property type="entry name" value="SagB-type_dehydrogenase"/>
</dbReference>
<dbReference type="AlphaFoldDB" id="A0A431UIM4"/>
<proteinExistence type="predicted"/>
<protein>
    <submittedName>
        <fullName evidence="2">Putative peptide maturation dehydrogenase</fullName>
    </submittedName>
</protein>
<dbReference type="Proteomes" id="UP000271705">
    <property type="component" value="Unassembled WGS sequence"/>
</dbReference>
<dbReference type="PANTHER" id="PTHR43745">
    <property type="entry name" value="NITROREDUCTASE MJ1384-RELATED"/>
    <property type="match status" value="1"/>
</dbReference>
<dbReference type="NCBIfam" id="TIGR03605">
    <property type="entry name" value="antibiot_sagB"/>
    <property type="match status" value="1"/>
</dbReference>
<dbReference type="SUPFAM" id="SSF55469">
    <property type="entry name" value="FMN-dependent nitroreductase-like"/>
    <property type="match status" value="1"/>
</dbReference>
<dbReference type="NCBIfam" id="TIGR04511">
    <property type="entry name" value="SagB_rel_DH_2"/>
    <property type="match status" value="1"/>
</dbReference>
<dbReference type="GO" id="GO:0016491">
    <property type="term" value="F:oxidoreductase activity"/>
    <property type="evidence" value="ECO:0007669"/>
    <property type="project" value="InterPro"/>
</dbReference>
<organism evidence="2 3">
    <name type="scientific">Stenotrophomonas maltophilia</name>
    <name type="common">Pseudomonas maltophilia</name>
    <name type="synonym">Xanthomonas maltophilia</name>
    <dbReference type="NCBI Taxonomy" id="40324"/>
    <lineage>
        <taxon>Bacteria</taxon>
        <taxon>Pseudomonadati</taxon>
        <taxon>Pseudomonadota</taxon>
        <taxon>Gammaproteobacteria</taxon>
        <taxon>Lysobacterales</taxon>
        <taxon>Lysobacteraceae</taxon>
        <taxon>Stenotrophomonas</taxon>
        <taxon>Stenotrophomonas maltophilia group</taxon>
    </lineage>
</organism>
<dbReference type="Gene3D" id="3.40.109.10">
    <property type="entry name" value="NADH Oxidase"/>
    <property type="match status" value="1"/>
</dbReference>
<accession>A0A431UIM4</accession>
<dbReference type="InterPro" id="IPR000415">
    <property type="entry name" value="Nitroreductase-like"/>
</dbReference>